<proteinExistence type="predicted"/>
<comment type="caution">
    <text evidence="3">The sequence shown here is derived from an EMBL/GenBank/DDBJ whole genome shotgun (WGS) entry which is preliminary data.</text>
</comment>
<dbReference type="EMBL" id="JRKL02004158">
    <property type="protein sequence ID" value="KAF3953252.1"/>
    <property type="molecule type" value="Genomic_DNA"/>
</dbReference>
<name>A0A8J4QXG5_9ROSI</name>
<feature type="domain" description="FAR1" evidence="2">
    <location>
        <begin position="135"/>
        <end position="225"/>
    </location>
</feature>
<feature type="coiled-coil region" evidence="1">
    <location>
        <begin position="307"/>
        <end position="334"/>
    </location>
</feature>
<accession>A0A8J4QXG5</accession>
<protein>
    <recommendedName>
        <fullName evidence="2">FAR1 domain-containing protein</fullName>
    </recommendedName>
</protein>
<reference evidence="3" key="1">
    <citation type="submission" date="2020-03" db="EMBL/GenBank/DDBJ databases">
        <title>Castanea mollissima Vanexum genome sequencing.</title>
        <authorList>
            <person name="Staton M."/>
        </authorList>
    </citation>
    <scope>NUCLEOTIDE SEQUENCE</scope>
    <source>
        <tissue evidence="3">Leaf</tissue>
    </source>
</reference>
<dbReference type="PANTHER" id="PTHR47718">
    <property type="entry name" value="OS01G0519700 PROTEIN"/>
    <property type="match status" value="1"/>
</dbReference>
<keyword evidence="1" id="KW-0175">Coiled coil</keyword>
<organism evidence="3 4">
    <name type="scientific">Castanea mollissima</name>
    <name type="common">Chinese chestnut</name>
    <dbReference type="NCBI Taxonomy" id="60419"/>
    <lineage>
        <taxon>Eukaryota</taxon>
        <taxon>Viridiplantae</taxon>
        <taxon>Streptophyta</taxon>
        <taxon>Embryophyta</taxon>
        <taxon>Tracheophyta</taxon>
        <taxon>Spermatophyta</taxon>
        <taxon>Magnoliopsida</taxon>
        <taxon>eudicotyledons</taxon>
        <taxon>Gunneridae</taxon>
        <taxon>Pentapetalae</taxon>
        <taxon>rosids</taxon>
        <taxon>fabids</taxon>
        <taxon>Fagales</taxon>
        <taxon>Fagaceae</taxon>
        <taxon>Castanea</taxon>
    </lineage>
</organism>
<dbReference type="Proteomes" id="UP000737018">
    <property type="component" value="Unassembled WGS sequence"/>
</dbReference>
<dbReference type="AlphaFoldDB" id="A0A8J4QXG5"/>
<keyword evidence="4" id="KW-1185">Reference proteome</keyword>
<evidence type="ECO:0000313" key="4">
    <source>
        <dbReference type="Proteomes" id="UP000737018"/>
    </source>
</evidence>
<evidence type="ECO:0000256" key="1">
    <source>
        <dbReference type="SAM" id="Coils"/>
    </source>
</evidence>
<dbReference type="InterPro" id="IPR004330">
    <property type="entry name" value="FAR1_DNA_bnd_dom"/>
</dbReference>
<dbReference type="Pfam" id="PF03101">
    <property type="entry name" value="FAR1"/>
    <property type="match status" value="1"/>
</dbReference>
<sequence>MTQSIGLLLYPFLSRSGQDRIVLHTVDYQFNSSTVVSIFVRSRPSEGGIIYWSTIHMDHNTENSGEVVFIDLNDDAGEDVNNIIDNDCIMGQQGSGDATQNVQKHWITILEKGIDHLTDAEITGLRFSSIDDGGQFYNTYAKLVGFSIRKDEIKRNKNNIVTSRRWVCAKEGFRTTRKEDNLNCKREARPITRTGCKAAFRIRFDRRSNEWVVGEFKKEHNHDLVAQLETQFLRSHRHIKDSDKAYIIALHNVGIKSNQIMDNLIQQAGGYENVGFIPKDLYNHVVADRNSNISDDVFLWLKNKEGFEELKVEIARLKCRMEELYNSNINANGEGIHSRVGIKRNVHDPAIVKTKGDHGSTSNSSAKVRRCSNCRDVGHTRRDMSSLSIFIKVERLLTVTTHMNSWNNLHQMHQLTHLIYETDYVGDI</sequence>
<dbReference type="OrthoDB" id="1432459at2759"/>
<evidence type="ECO:0000313" key="3">
    <source>
        <dbReference type="EMBL" id="KAF3953252.1"/>
    </source>
</evidence>
<evidence type="ECO:0000259" key="2">
    <source>
        <dbReference type="Pfam" id="PF03101"/>
    </source>
</evidence>
<gene>
    <name evidence="3" type="ORF">CMV_021288</name>
</gene>